<dbReference type="OrthoDB" id="5465444at2"/>
<dbReference type="InterPro" id="IPR054252">
    <property type="entry name" value="Pam3_gp18"/>
</dbReference>
<dbReference type="EMBL" id="NEVL01000003">
    <property type="protein sequence ID" value="OZI36413.1"/>
    <property type="molecule type" value="Genomic_DNA"/>
</dbReference>
<sequence>MATYEIPLTPTPQSFAISLGGTEYYFTVQFRGQWVLDIADAQEVPLVGGLPLVPGVELLSQHRHLGIPGRLYVVGADHPDDLPTFEDLGYGSRLYWVSEEN</sequence>
<dbReference type="Proteomes" id="UP000217005">
    <property type="component" value="Unassembled WGS sequence"/>
</dbReference>
<protein>
    <recommendedName>
        <fullName evidence="1">Cyanophage baseplate Pam3 plug gp18 domain-containing protein</fullName>
    </recommendedName>
</protein>
<name>A0A261SJ95_9BORD</name>
<accession>A0A261SJ95</accession>
<feature type="domain" description="Cyanophage baseplate Pam3 plug gp18" evidence="1">
    <location>
        <begin position="4"/>
        <end position="98"/>
    </location>
</feature>
<dbReference type="Pfam" id="PF22479">
    <property type="entry name" value="Pam3_gp18"/>
    <property type="match status" value="1"/>
</dbReference>
<reference evidence="2" key="1">
    <citation type="submission" date="2017-05" db="EMBL/GenBank/DDBJ databases">
        <title>Complete and WGS of Bordetella genogroups.</title>
        <authorList>
            <person name="Spilker T."/>
            <person name="LiPuma J."/>
        </authorList>
    </citation>
    <scope>NUCLEOTIDE SEQUENCE [LARGE SCALE GENOMIC DNA]</scope>
    <source>
        <strain evidence="2">AU17610</strain>
    </source>
</reference>
<comment type="caution">
    <text evidence="2">The sequence shown here is derived from an EMBL/GenBank/DDBJ whole genome shotgun (WGS) entry which is preliminary data.</text>
</comment>
<organism evidence="2">
    <name type="scientific">Bordetella genomosp. 1</name>
    <dbReference type="NCBI Taxonomy" id="1395607"/>
    <lineage>
        <taxon>Bacteria</taxon>
        <taxon>Pseudomonadati</taxon>
        <taxon>Pseudomonadota</taxon>
        <taxon>Betaproteobacteria</taxon>
        <taxon>Burkholderiales</taxon>
        <taxon>Alcaligenaceae</taxon>
        <taxon>Bordetella</taxon>
    </lineage>
</organism>
<proteinExistence type="predicted"/>
<gene>
    <name evidence="2" type="ORF">CEG14_15555</name>
</gene>
<dbReference type="AlphaFoldDB" id="A0A261SJ95"/>
<evidence type="ECO:0000313" key="2">
    <source>
        <dbReference type="EMBL" id="OZI36413.1"/>
    </source>
</evidence>
<dbReference type="RefSeq" id="WP_094827219.1">
    <property type="nucleotide sequence ID" value="NZ_NEVL01000003.1"/>
</dbReference>
<evidence type="ECO:0000259" key="1">
    <source>
        <dbReference type="Pfam" id="PF22479"/>
    </source>
</evidence>